<reference evidence="8 9" key="1">
    <citation type="journal article" date="2009" name="Science">
        <title>Green evolution and dynamic adaptations revealed by genomes of the marine picoeukaryotes Micromonas.</title>
        <authorList>
            <person name="Worden A.Z."/>
            <person name="Lee J.H."/>
            <person name="Mock T."/>
            <person name="Rouze P."/>
            <person name="Simmons M.P."/>
            <person name="Aerts A.L."/>
            <person name="Allen A.E."/>
            <person name="Cuvelier M.L."/>
            <person name="Derelle E."/>
            <person name="Everett M.V."/>
            <person name="Foulon E."/>
            <person name="Grimwood J."/>
            <person name="Gundlach H."/>
            <person name="Henrissat B."/>
            <person name="Napoli C."/>
            <person name="McDonald S.M."/>
            <person name="Parker M.S."/>
            <person name="Rombauts S."/>
            <person name="Salamov A."/>
            <person name="Von Dassow P."/>
            <person name="Badger J.H."/>
            <person name="Coutinho P.M."/>
            <person name="Demir E."/>
            <person name="Dubchak I."/>
            <person name="Gentemann C."/>
            <person name="Eikrem W."/>
            <person name="Gready J.E."/>
            <person name="John U."/>
            <person name="Lanier W."/>
            <person name="Lindquist E.A."/>
            <person name="Lucas S."/>
            <person name="Mayer K.F."/>
            <person name="Moreau H."/>
            <person name="Not F."/>
            <person name="Otillar R."/>
            <person name="Panaud O."/>
            <person name="Pangilinan J."/>
            <person name="Paulsen I."/>
            <person name="Piegu B."/>
            <person name="Poliakov A."/>
            <person name="Robbens S."/>
            <person name="Schmutz J."/>
            <person name="Toulza E."/>
            <person name="Wyss T."/>
            <person name="Zelensky A."/>
            <person name="Zhou K."/>
            <person name="Armbrust E.V."/>
            <person name="Bhattacharya D."/>
            <person name="Goodenough U.W."/>
            <person name="Van de Peer Y."/>
            <person name="Grigoriev I.V."/>
        </authorList>
    </citation>
    <scope>NUCLEOTIDE SEQUENCE [LARGE SCALE GENOMIC DNA]</scope>
    <source>
        <strain evidence="8 9">CCMP1545</strain>
    </source>
</reference>
<sequence length="226" mass="25567">MEDPTGPGGDDDRGGDSGDDENDGEFPWPEWVPEGLRLNTEDVATVLVTFAVSLLFRATIAEPRFIPSLSMYPVFDIGDRLIAEKITYRFKHDPVPGDVVIFHPPKTPKVRPVHWFPYDRVFIKRVVAVAGDKVEVKRGELYVNDASRGKELKLEPSTYVMEPQIVPPGDVFVMGDNRNNSFDSHIWGPLPKENILGRACFKYWPPQKFGELPRYPARVGAVPERY</sequence>
<name>C1MXK2_MICPC</name>
<dbReference type="GO" id="GO:0006465">
    <property type="term" value="P:signal peptide processing"/>
    <property type="evidence" value="ECO:0007669"/>
    <property type="project" value="InterPro"/>
</dbReference>
<dbReference type="STRING" id="564608.C1MXK2"/>
<feature type="domain" description="Peptidase S26" evidence="7">
    <location>
        <begin position="43"/>
        <end position="204"/>
    </location>
</feature>
<dbReference type="MEROPS" id="S26.A02"/>
<dbReference type="GO" id="GO:0009535">
    <property type="term" value="C:chloroplast thylakoid membrane"/>
    <property type="evidence" value="ECO:0007669"/>
    <property type="project" value="TreeGrafter"/>
</dbReference>
<dbReference type="PRINTS" id="PR00727">
    <property type="entry name" value="LEADERPTASE"/>
</dbReference>
<feature type="active site" evidence="5">
    <location>
        <position position="70"/>
    </location>
</feature>
<dbReference type="EMBL" id="GG663742">
    <property type="protein sequence ID" value="EEH55180.1"/>
    <property type="molecule type" value="Genomic_DNA"/>
</dbReference>
<feature type="region of interest" description="Disordered" evidence="6">
    <location>
        <begin position="1"/>
        <end position="29"/>
    </location>
</feature>
<evidence type="ECO:0000256" key="1">
    <source>
        <dbReference type="ARBA" id="ARBA00000677"/>
    </source>
</evidence>
<proteinExistence type="inferred from homology"/>
<feature type="active site" evidence="5">
    <location>
        <position position="124"/>
    </location>
</feature>
<comment type="similarity">
    <text evidence="2">Belongs to the peptidase S26 family.</text>
</comment>
<dbReference type="OrthoDB" id="308440at2759"/>
<dbReference type="RefSeq" id="XP_003060411.1">
    <property type="nucleotide sequence ID" value="XM_003060365.1"/>
</dbReference>
<dbReference type="InterPro" id="IPR019533">
    <property type="entry name" value="Peptidase_S26"/>
</dbReference>
<evidence type="ECO:0000256" key="3">
    <source>
        <dbReference type="ARBA" id="ARBA00013208"/>
    </source>
</evidence>
<dbReference type="Pfam" id="PF10502">
    <property type="entry name" value="Peptidase_S26"/>
    <property type="match status" value="1"/>
</dbReference>
<dbReference type="InterPro" id="IPR019758">
    <property type="entry name" value="Pept_S26A_signal_pept_1_CS"/>
</dbReference>
<evidence type="ECO:0000259" key="7">
    <source>
        <dbReference type="Pfam" id="PF10502"/>
    </source>
</evidence>
<dbReference type="eggNOG" id="KOG0171">
    <property type="taxonomic scope" value="Eukaryota"/>
</dbReference>
<evidence type="ECO:0000256" key="4">
    <source>
        <dbReference type="ARBA" id="ARBA00022801"/>
    </source>
</evidence>
<dbReference type="PROSITE" id="PS00761">
    <property type="entry name" value="SPASE_I_3"/>
    <property type="match status" value="1"/>
</dbReference>
<dbReference type="InterPro" id="IPR000223">
    <property type="entry name" value="Pept_S26A_signal_pept_1"/>
</dbReference>
<evidence type="ECO:0000256" key="5">
    <source>
        <dbReference type="PIRSR" id="PIRSR600223-1"/>
    </source>
</evidence>
<dbReference type="Proteomes" id="UP000001876">
    <property type="component" value="Unassembled WGS sequence"/>
</dbReference>
<dbReference type="GO" id="GO:0010027">
    <property type="term" value="P:thylakoid membrane organization"/>
    <property type="evidence" value="ECO:0007669"/>
    <property type="project" value="TreeGrafter"/>
</dbReference>
<organism evidence="9">
    <name type="scientific">Micromonas pusilla (strain CCMP1545)</name>
    <name type="common">Picoplanktonic green alga</name>
    <dbReference type="NCBI Taxonomy" id="564608"/>
    <lineage>
        <taxon>Eukaryota</taxon>
        <taxon>Viridiplantae</taxon>
        <taxon>Chlorophyta</taxon>
        <taxon>Mamiellophyceae</taxon>
        <taxon>Mamiellales</taxon>
        <taxon>Mamiellaceae</taxon>
        <taxon>Micromonas</taxon>
    </lineage>
</organism>
<accession>C1MXK2</accession>
<dbReference type="EC" id="3.4.21.89" evidence="3"/>
<dbReference type="NCBIfam" id="TIGR02227">
    <property type="entry name" value="sigpep_I_bact"/>
    <property type="match status" value="1"/>
</dbReference>
<dbReference type="KEGG" id="mpp:MICPUCDRAFT_19272"/>
<dbReference type="GO" id="GO:0004252">
    <property type="term" value="F:serine-type endopeptidase activity"/>
    <property type="evidence" value="ECO:0007669"/>
    <property type="project" value="InterPro"/>
</dbReference>
<keyword evidence="4" id="KW-0378">Hydrolase</keyword>
<dbReference type="AlphaFoldDB" id="C1MXK2"/>
<dbReference type="PANTHER" id="PTHR43390:SF1">
    <property type="entry name" value="CHLOROPLAST PROCESSING PEPTIDASE"/>
    <property type="match status" value="1"/>
</dbReference>
<dbReference type="GeneID" id="9686144"/>
<dbReference type="Gene3D" id="2.10.109.10">
    <property type="entry name" value="Umud Fragment, subunit A"/>
    <property type="match status" value="1"/>
</dbReference>
<protein>
    <recommendedName>
        <fullName evidence="3">signal peptidase I</fullName>
        <ecNumber evidence="3">3.4.21.89</ecNumber>
    </recommendedName>
</protein>
<dbReference type="InterPro" id="IPR036286">
    <property type="entry name" value="LexA/Signal_pep-like_sf"/>
</dbReference>
<dbReference type="SUPFAM" id="SSF51306">
    <property type="entry name" value="LexA/Signal peptidase"/>
    <property type="match status" value="1"/>
</dbReference>
<comment type="catalytic activity">
    <reaction evidence="1">
        <text>Cleavage of hydrophobic, N-terminal signal or leader sequences from secreted and periplasmic proteins.</text>
        <dbReference type="EC" id="3.4.21.89"/>
    </reaction>
</comment>
<evidence type="ECO:0000313" key="9">
    <source>
        <dbReference type="Proteomes" id="UP000001876"/>
    </source>
</evidence>
<dbReference type="OMA" id="GRACFKY"/>
<evidence type="ECO:0000256" key="2">
    <source>
        <dbReference type="ARBA" id="ARBA00009370"/>
    </source>
</evidence>
<dbReference type="CDD" id="cd06530">
    <property type="entry name" value="S26_SPase_I"/>
    <property type="match status" value="1"/>
</dbReference>
<evidence type="ECO:0000313" key="8">
    <source>
        <dbReference type="EMBL" id="EEH55180.1"/>
    </source>
</evidence>
<dbReference type="PANTHER" id="PTHR43390">
    <property type="entry name" value="SIGNAL PEPTIDASE I"/>
    <property type="match status" value="1"/>
</dbReference>
<gene>
    <name evidence="8" type="ORF">MICPUCDRAFT_19272</name>
</gene>
<keyword evidence="9" id="KW-1185">Reference proteome</keyword>
<dbReference type="GO" id="GO:0009003">
    <property type="term" value="F:signal peptidase activity"/>
    <property type="evidence" value="ECO:0007669"/>
    <property type="project" value="UniProtKB-EC"/>
</dbReference>
<evidence type="ECO:0000256" key="6">
    <source>
        <dbReference type="SAM" id="MobiDB-lite"/>
    </source>
</evidence>